<dbReference type="Gene3D" id="1.10.1620.10">
    <property type="entry name" value="Ribosomal protein L39e"/>
    <property type="match status" value="1"/>
</dbReference>
<dbReference type="GO" id="GO:0006412">
    <property type="term" value="P:translation"/>
    <property type="evidence" value="ECO:0007669"/>
    <property type="project" value="InterPro"/>
</dbReference>
<keyword evidence="2" id="KW-0689">Ribosomal protein</keyword>
<dbReference type="GO" id="GO:0003735">
    <property type="term" value="F:structural constituent of ribosome"/>
    <property type="evidence" value="ECO:0007669"/>
    <property type="project" value="InterPro"/>
</dbReference>
<dbReference type="GO" id="GO:0022625">
    <property type="term" value="C:cytosolic large ribosomal subunit"/>
    <property type="evidence" value="ECO:0007669"/>
    <property type="project" value="TreeGrafter"/>
</dbReference>
<evidence type="ECO:0000256" key="1">
    <source>
        <dbReference type="ARBA" id="ARBA00009339"/>
    </source>
</evidence>
<keyword evidence="8" id="KW-1185">Reference proteome</keyword>
<reference evidence="7" key="1">
    <citation type="submission" date="2023-03" db="EMBL/GenBank/DDBJ databases">
        <title>Massive genome expansion in bonnet fungi (Mycena s.s.) driven by repeated elements and novel gene families across ecological guilds.</title>
        <authorList>
            <consortium name="Lawrence Berkeley National Laboratory"/>
            <person name="Harder C.B."/>
            <person name="Miyauchi S."/>
            <person name="Viragh M."/>
            <person name="Kuo A."/>
            <person name="Thoen E."/>
            <person name="Andreopoulos B."/>
            <person name="Lu D."/>
            <person name="Skrede I."/>
            <person name="Drula E."/>
            <person name="Henrissat B."/>
            <person name="Morin E."/>
            <person name="Kohler A."/>
            <person name="Barry K."/>
            <person name="LaButti K."/>
            <person name="Morin E."/>
            <person name="Salamov A."/>
            <person name="Lipzen A."/>
            <person name="Mereny Z."/>
            <person name="Hegedus B."/>
            <person name="Baldrian P."/>
            <person name="Stursova M."/>
            <person name="Weitz H."/>
            <person name="Taylor A."/>
            <person name="Grigoriev I.V."/>
            <person name="Nagy L.G."/>
            <person name="Martin F."/>
            <person name="Kauserud H."/>
        </authorList>
    </citation>
    <scope>NUCLEOTIDE SEQUENCE</scope>
    <source>
        <strain evidence="7">CBHHK188m</strain>
    </source>
</reference>
<evidence type="ECO:0000256" key="4">
    <source>
        <dbReference type="ARBA" id="ARBA00035234"/>
    </source>
</evidence>
<evidence type="ECO:0000256" key="2">
    <source>
        <dbReference type="ARBA" id="ARBA00022980"/>
    </source>
</evidence>
<feature type="region of interest" description="Disordered" evidence="6">
    <location>
        <begin position="110"/>
        <end position="133"/>
    </location>
</feature>
<gene>
    <name evidence="7" type="ORF">DFH07DRAFT_897242</name>
</gene>
<dbReference type="Proteomes" id="UP001215280">
    <property type="component" value="Unassembled WGS sequence"/>
</dbReference>
<comment type="caution">
    <text evidence="7">The sequence shown here is derived from an EMBL/GenBank/DDBJ whole genome shotgun (WGS) entry which is preliminary data.</text>
</comment>
<organism evidence="7 8">
    <name type="scientific">Mycena maculata</name>
    <dbReference type="NCBI Taxonomy" id="230809"/>
    <lineage>
        <taxon>Eukaryota</taxon>
        <taxon>Fungi</taxon>
        <taxon>Dikarya</taxon>
        <taxon>Basidiomycota</taxon>
        <taxon>Agaricomycotina</taxon>
        <taxon>Agaricomycetes</taxon>
        <taxon>Agaricomycetidae</taxon>
        <taxon>Agaricales</taxon>
        <taxon>Marasmiineae</taxon>
        <taxon>Mycenaceae</taxon>
        <taxon>Mycena</taxon>
    </lineage>
</organism>
<evidence type="ECO:0000313" key="8">
    <source>
        <dbReference type="Proteomes" id="UP001215280"/>
    </source>
</evidence>
<evidence type="ECO:0000256" key="3">
    <source>
        <dbReference type="ARBA" id="ARBA00023274"/>
    </source>
</evidence>
<dbReference type="PANTHER" id="PTHR19970">
    <property type="entry name" value="RIBOSOMAL PROTEIN L39E"/>
    <property type="match status" value="1"/>
</dbReference>
<dbReference type="AlphaFoldDB" id="A0AAD7HPC1"/>
<comment type="similarity">
    <text evidence="1">Belongs to the eukaryotic ribosomal protein eL39 family.</text>
</comment>
<dbReference type="SUPFAM" id="SSF48662">
    <property type="entry name" value="Ribosomal protein L39e"/>
    <property type="match status" value="1"/>
</dbReference>
<name>A0AAD7HPC1_9AGAR</name>
<dbReference type="InterPro" id="IPR023626">
    <property type="entry name" value="Ribosomal_eL39_dom_sf"/>
</dbReference>
<evidence type="ECO:0000256" key="5">
    <source>
        <dbReference type="ARBA" id="ARBA00035339"/>
    </source>
</evidence>
<accession>A0AAD7HPC1</accession>
<dbReference type="Pfam" id="PF00832">
    <property type="entry name" value="Ribosomal_L39"/>
    <property type="match status" value="1"/>
</dbReference>
<evidence type="ECO:0000256" key="6">
    <source>
        <dbReference type="SAM" id="MobiDB-lite"/>
    </source>
</evidence>
<keyword evidence="3" id="KW-0687">Ribonucleoprotein</keyword>
<dbReference type="FunFam" id="1.10.1620.10:FF:000001">
    <property type="entry name" value="60S ribosomal protein-like L39"/>
    <property type="match status" value="1"/>
</dbReference>
<dbReference type="InterPro" id="IPR000077">
    <property type="entry name" value="Ribosomal_eL39"/>
</dbReference>
<dbReference type="EMBL" id="JARJLG010000238">
    <property type="protein sequence ID" value="KAJ7724472.1"/>
    <property type="molecule type" value="Genomic_DNA"/>
</dbReference>
<protein>
    <recommendedName>
        <fullName evidence="4">Large ribosomal subunit protein eL39</fullName>
    </recommendedName>
    <alternativeName>
        <fullName evidence="5">60S ribosomal protein L39</fullName>
    </alternativeName>
</protein>
<dbReference type="PANTHER" id="PTHR19970:SF0">
    <property type="entry name" value="LARGE RIBOSOMAL SUBUNIT PROTEIN EL39"/>
    <property type="match status" value="1"/>
</dbReference>
<evidence type="ECO:0000313" key="7">
    <source>
        <dbReference type="EMBL" id="KAJ7724472.1"/>
    </source>
</evidence>
<sequence length="133" mass="15296">MPSQKTFRTKRILAKAGRQNRPIPQWFRLKTDTKIQYNAKRRHWRSMLTSPPIPSTEPNDTRRDQAEHLNVSRTLAAGGGSRTGSLLLCFWRVYDYDTAQHGLEFRLNPHGPRLTPSAPPSAFHPPSQNRCLH</sequence>
<proteinExistence type="inferred from homology"/>